<feature type="region of interest" description="Disordered" evidence="1">
    <location>
        <begin position="1"/>
        <end position="36"/>
    </location>
</feature>
<feature type="non-terminal residue" evidence="2">
    <location>
        <position position="136"/>
    </location>
</feature>
<name>A0A1Y3B0Q2_EURMA</name>
<protein>
    <submittedName>
        <fullName evidence="2">Uncharacterized protein</fullName>
    </submittedName>
</protein>
<feature type="compositionally biased region" description="Low complexity" evidence="1">
    <location>
        <begin position="17"/>
        <end position="30"/>
    </location>
</feature>
<evidence type="ECO:0000256" key="1">
    <source>
        <dbReference type="SAM" id="MobiDB-lite"/>
    </source>
</evidence>
<evidence type="ECO:0000313" key="3">
    <source>
        <dbReference type="Proteomes" id="UP000194236"/>
    </source>
</evidence>
<feature type="compositionally biased region" description="Polar residues" evidence="1">
    <location>
        <begin position="1"/>
        <end position="16"/>
    </location>
</feature>
<sequence length="136" mass="14276">MDLSVANINNGQNQHQSSSSSSSSSSTTTSLESHSRHIKKVLKHYQAAATLSLNGPDWFLPIVSPFGTSTNGNNSSAADNALELTKTSNCNLNVDKKIAGNVFTTLDLRTTSATNSTTTITSKQAPSPYLSVGQSA</sequence>
<comment type="caution">
    <text evidence="2">The sequence shown here is derived from an EMBL/GenBank/DDBJ whole genome shotgun (WGS) entry which is preliminary data.</text>
</comment>
<keyword evidence="3" id="KW-1185">Reference proteome</keyword>
<reference evidence="2 3" key="1">
    <citation type="submission" date="2017-03" db="EMBL/GenBank/DDBJ databases">
        <title>Genome Survey of Euroglyphus maynei.</title>
        <authorList>
            <person name="Arlian L.G."/>
            <person name="Morgan M.S."/>
            <person name="Rider S.D."/>
        </authorList>
    </citation>
    <scope>NUCLEOTIDE SEQUENCE [LARGE SCALE GENOMIC DNA]</scope>
    <source>
        <strain evidence="2">Arlian Lab</strain>
        <tissue evidence="2">Whole body</tissue>
    </source>
</reference>
<dbReference type="AlphaFoldDB" id="A0A1Y3B0Q2"/>
<dbReference type="Proteomes" id="UP000194236">
    <property type="component" value="Unassembled WGS sequence"/>
</dbReference>
<gene>
    <name evidence="2" type="ORF">BLA29_012477</name>
</gene>
<proteinExistence type="predicted"/>
<dbReference type="EMBL" id="MUJZ01047463">
    <property type="protein sequence ID" value="OTF74359.1"/>
    <property type="molecule type" value="Genomic_DNA"/>
</dbReference>
<evidence type="ECO:0000313" key="2">
    <source>
        <dbReference type="EMBL" id="OTF74359.1"/>
    </source>
</evidence>
<feature type="region of interest" description="Disordered" evidence="1">
    <location>
        <begin position="114"/>
        <end position="136"/>
    </location>
</feature>
<organism evidence="2 3">
    <name type="scientific">Euroglyphus maynei</name>
    <name type="common">Mayne's house dust mite</name>
    <dbReference type="NCBI Taxonomy" id="6958"/>
    <lineage>
        <taxon>Eukaryota</taxon>
        <taxon>Metazoa</taxon>
        <taxon>Ecdysozoa</taxon>
        <taxon>Arthropoda</taxon>
        <taxon>Chelicerata</taxon>
        <taxon>Arachnida</taxon>
        <taxon>Acari</taxon>
        <taxon>Acariformes</taxon>
        <taxon>Sarcoptiformes</taxon>
        <taxon>Astigmata</taxon>
        <taxon>Psoroptidia</taxon>
        <taxon>Analgoidea</taxon>
        <taxon>Pyroglyphidae</taxon>
        <taxon>Pyroglyphinae</taxon>
        <taxon>Euroglyphus</taxon>
    </lineage>
</organism>
<accession>A0A1Y3B0Q2</accession>